<dbReference type="InterPro" id="IPR044202">
    <property type="entry name" value="LETM1/MDM38-like"/>
</dbReference>
<dbReference type="KEGG" id="gga:107049895"/>
<evidence type="ECO:0000256" key="4">
    <source>
        <dbReference type="ARBA" id="ARBA00022989"/>
    </source>
</evidence>
<dbReference type="GO" id="GO:0120162">
    <property type="term" value="P:positive regulation of cold-induced thermogenesis"/>
    <property type="evidence" value="ECO:0007669"/>
    <property type="project" value="Ensembl"/>
</dbReference>
<dbReference type="GO" id="GO:0007005">
    <property type="term" value="P:mitochondrion organization"/>
    <property type="evidence" value="ECO:0007669"/>
    <property type="project" value="Ensembl"/>
</dbReference>
<dbReference type="GO" id="GO:0050764">
    <property type="term" value="P:regulation of phagocytosis"/>
    <property type="evidence" value="ECO:0007669"/>
    <property type="project" value="Ensembl"/>
</dbReference>
<dbReference type="PANTHER" id="PTHR14009:SF13">
    <property type="entry name" value="LETM1 DOMAIN-CONTAINING PROTEIN 1"/>
    <property type="match status" value="1"/>
</dbReference>
<evidence type="ECO:0000256" key="3">
    <source>
        <dbReference type="ARBA" id="ARBA00022792"/>
    </source>
</evidence>
<name>A0A8V0ZV09_CHICK</name>
<dbReference type="GO" id="GO:0045815">
    <property type="term" value="P:transcription initiation-coupled chromatin remodeling"/>
    <property type="evidence" value="ECO:0007669"/>
    <property type="project" value="Ensembl"/>
</dbReference>
<dbReference type="AlphaFoldDB" id="A0A8V0ZV09"/>
<dbReference type="GO" id="GO:1903409">
    <property type="term" value="P:reactive oxygen species biosynthetic process"/>
    <property type="evidence" value="ECO:0007669"/>
    <property type="project" value="Ensembl"/>
</dbReference>
<organism evidence="10 11">
    <name type="scientific">Gallus gallus</name>
    <name type="common">Chicken</name>
    <dbReference type="NCBI Taxonomy" id="9031"/>
    <lineage>
        <taxon>Eukaryota</taxon>
        <taxon>Metazoa</taxon>
        <taxon>Chordata</taxon>
        <taxon>Craniata</taxon>
        <taxon>Vertebrata</taxon>
        <taxon>Euteleostomi</taxon>
        <taxon>Archelosauria</taxon>
        <taxon>Archosauria</taxon>
        <taxon>Dinosauria</taxon>
        <taxon>Saurischia</taxon>
        <taxon>Theropoda</taxon>
        <taxon>Coelurosauria</taxon>
        <taxon>Aves</taxon>
        <taxon>Neognathae</taxon>
        <taxon>Galloanserae</taxon>
        <taxon>Galliformes</taxon>
        <taxon>Phasianidae</taxon>
        <taxon>Phasianinae</taxon>
        <taxon>Gallus</taxon>
    </lineage>
</organism>
<dbReference type="GO" id="GO:0051560">
    <property type="term" value="P:mitochondrial calcium ion homeostasis"/>
    <property type="evidence" value="ECO:0007669"/>
    <property type="project" value="Ensembl"/>
</dbReference>
<dbReference type="InterPro" id="IPR033122">
    <property type="entry name" value="LETM1-like_RBD"/>
</dbReference>
<dbReference type="GO" id="GO:0005654">
    <property type="term" value="C:nucleoplasm"/>
    <property type="evidence" value="ECO:0007669"/>
    <property type="project" value="Ensembl"/>
</dbReference>
<keyword evidence="11" id="KW-1185">Reference proteome</keyword>
<dbReference type="OrthoDB" id="9118786at2759"/>
<sequence length="373" mass="41764">MAASMPHAATSALPHVTAARPLPLPVTCPAAKMALCRAGRCGALRLWGPAPPLLAALRPLPVLSLPTKASSRWALGARWLRGRYERFLQRSFPRLYALHSAFTAGLEALLADAREVRQIRQTMAREGLSAAQLNYRDMERLRQFRRDVLKAVPVALIAIPPFANFLVLLLMYFFPRQFLIRHFWTPRQQQQFSEENHSARRAAYAAVLSCLDTAVQSLPEQRLQHRLRELCLQVQRGRHPRVAELCAVRALFSGPALRLAELRAAHVRALSRVLFLTPLLPSVLVRRRLRGHLLEIRHLDGALARLGLAQLSEEELRAACYLRGLNPSQLSAAQCRAWLEQWLGLSCMLQASEASLLANSMVLLSLNYAGAEQ</sequence>
<dbReference type="GeneTree" id="ENSGT00950000183167"/>
<dbReference type="GO" id="GO:0050727">
    <property type="term" value="P:regulation of inflammatory response"/>
    <property type="evidence" value="ECO:0007669"/>
    <property type="project" value="Ensembl"/>
</dbReference>
<dbReference type="PANTHER" id="PTHR14009">
    <property type="entry name" value="LEUCINE ZIPPER-EF-HAND CONTAINING TRANSMEMBRANE PROTEIN"/>
    <property type="match status" value="1"/>
</dbReference>
<evidence type="ECO:0000256" key="8">
    <source>
        <dbReference type="SAM" id="Phobius"/>
    </source>
</evidence>
<dbReference type="GO" id="GO:0006754">
    <property type="term" value="P:ATP biosynthetic process"/>
    <property type="evidence" value="ECO:0007669"/>
    <property type="project" value="Ensembl"/>
</dbReference>
<dbReference type="GO" id="GO:0005743">
    <property type="term" value="C:mitochondrial inner membrane"/>
    <property type="evidence" value="ECO:0007669"/>
    <property type="project" value="UniProtKB-SubCell"/>
</dbReference>
<dbReference type="GeneID" id="107049895"/>
<keyword evidence="4 8" id="KW-1133">Transmembrane helix</keyword>
<dbReference type="FunCoup" id="A0A8V0ZV09">
    <property type="interactions" value="760"/>
</dbReference>
<keyword evidence="2 8" id="KW-0812">Transmembrane</keyword>
<evidence type="ECO:0000313" key="11">
    <source>
        <dbReference type="Proteomes" id="UP000000539"/>
    </source>
</evidence>
<evidence type="ECO:0000313" key="10">
    <source>
        <dbReference type="Ensembl" id="ENSGALP00010035428.1"/>
    </source>
</evidence>
<protein>
    <submittedName>
        <fullName evidence="10">LETM1 domain containing 1</fullName>
    </submittedName>
</protein>
<proteinExistence type="predicted"/>
<dbReference type="GO" id="GO:0005739">
    <property type="term" value="C:mitochondrion"/>
    <property type="evidence" value="ECO:0000318"/>
    <property type="project" value="GO_Central"/>
</dbReference>
<gene>
    <name evidence="10" type="primary">LOC107049895</name>
</gene>
<dbReference type="PROSITE" id="PS51758">
    <property type="entry name" value="LETM1_RBD"/>
    <property type="match status" value="1"/>
</dbReference>
<dbReference type="GO" id="GO:0043022">
    <property type="term" value="F:ribosome binding"/>
    <property type="evidence" value="ECO:0007669"/>
    <property type="project" value="InterPro"/>
</dbReference>
<dbReference type="GO" id="GO:0034142">
    <property type="term" value="P:toll-like receptor 4 signaling pathway"/>
    <property type="evidence" value="ECO:0007669"/>
    <property type="project" value="Ensembl"/>
</dbReference>
<evidence type="ECO:0000256" key="6">
    <source>
        <dbReference type="ARBA" id="ARBA00023136"/>
    </source>
</evidence>
<feature type="domain" description="Letm1 RBD" evidence="9">
    <location>
        <begin position="195"/>
        <end position="373"/>
    </location>
</feature>
<reference evidence="10" key="2">
    <citation type="submission" date="2025-08" db="UniProtKB">
        <authorList>
            <consortium name="Ensembl"/>
        </authorList>
    </citation>
    <scope>IDENTIFICATION</scope>
    <source>
        <strain evidence="10">broiler</strain>
    </source>
</reference>
<keyword evidence="3" id="KW-0999">Mitochondrion inner membrane</keyword>
<evidence type="ECO:0000256" key="1">
    <source>
        <dbReference type="ARBA" id="ARBA00004434"/>
    </source>
</evidence>
<reference evidence="10" key="3">
    <citation type="submission" date="2025-09" db="UniProtKB">
        <authorList>
            <consortium name="Ensembl"/>
        </authorList>
    </citation>
    <scope>IDENTIFICATION</scope>
    <source>
        <strain evidence="10">broiler</strain>
    </source>
</reference>
<dbReference type="GO" id="GO:0032496">
    <property type="term" value="P:response to lipopolysaccharide"/>
    <property type="evidence" value="ECO:0007669"/>
    <property type="project" value="Ensembl"/>
</dbReference>
<dbReference type="RefSeq" id="XP_025001402.2">
    <property type="nucleotide sequence ID" value="XM_025145634.3"/>
</dbReference>
<keyword evidence="5 7" id="KW-0496">Mitochondrion</keyword>
<dbReference type="GO" id="GO:0006909">
    <property type="term" value="P:phagocytosis"/>
    <property type="evidence" value="ECO:0007669"/>
    <property type="project" value="Ensembl"/>
</dbReference>
<evidence type="ECO:0000259" key="9">
    <source>
        <dbReference type="PROSITE" id="PS51758"/>
    </source>
</evidence>
<dbReference type="Proteomes" id="UP000000539">
    <property type="component" value="Chromosome 34"/>
</dbReference>
<dbReference type="OMA" id="EGGVHNM"/>
<evidence type="ECO:0000256" key="7">
    <source>
        <dbReference type="PROSITE-ProRule" id="PRU01094"/>
    </source>
</evidence>
<keyword evidence="6 8" id="KW-0472">Membrane</keyword>
<feature type="transmembrane region" description="Helical" evidence="8">
    <location>
        <begin position="148"/>
        <end position="174"/>
    </location>
</feature>
<reference evidence="10" key="1">
    <citation type="submission" date="2020-11" db="EMBL/GenBank/DDBJ databases">
        <title>Gallus gallus (Chicken) genome, bGalGal1, GRCg7b, maternal haplotype autosomes + Z &amp; W.</title>
        <authorList>
            <person name="Warren W."/>
            <person name="Formenti G."/>
            <person name="Fedrigo O."/>
            <person name="Haase B."/>
            <person name="Mountcastle J."/>
            <person name="Balacco J."/>
            <person name="Tracey A."/>
            <person name="Schneider V."/>
            <person name="Okimoto R."/>
            <person name="Cheng H."/>
            <person name="Hawken R."/>
            <person name="Howe K."/>
            <person name="Jarvis E.D."/>
        </authorList>
    </citation>
    <scope>NUCLEOTIDE SEQUENCE [LARGE SCALE GENOMIC DNA]</scope>
    <source>
        <strain evidence="10">Broiler</strain>
    </source>
</reference>
<dbReference type="GO" id="GO:0060090">
    <property type="term" value="F:molecular adaptor activity"/>
    <property type="evidence" value="ECO:0007669"/>
    <property type="project" value="Ensembl"/>
</dbReference>
<comment type="subcellular location">
    <subcellularLocation>
        <location evidence="1">Mitochondrion inner membrane</location>
        <topology evidence="1">Single-pass membrane protein</topology>
    </subcellularLocation>
</comment>
<dbReference type="GO" id="GO:0038061">
    <property type="term" value="P:non-canonical NF-kappaB signal transduction"/>
    <property type="evidence" value="ECO:0007669"/>
    <property type="project" value="Ensembl"/>
</dbReference>
<dbReference type="GO" id="GO:0005730">
    <property type="term" value="C:nucleolus"/>
    <property type="evidence" value="ECO:0007669"/>
    <property type="project" value="Ensembl"/>
</dbReference>
<evidence type="ECO:0000256" key="2">
    <source>
        <dbReference type="ARBA" id="ARBA00022692"/>
    </source>
</evidence>
<evidence type="ECO:0000256" key="5">
    <source>
        <dbReference type="ARBA" id="ARBA00023128"/>
    </source>
</evidence>
<dbReference type="Pfam" id="PF07766">
    <property type="entry name" value="LETM1_RBD"/>
    <property type="match status" value="1"/>
</dbReference>
<dbReference type="Ensembl" id="ENSGALT00010058316.1">
    <property type="protein sequence ID" value="ENSGALP00010035428.1"/>
    <property type="gene ID" value="ENSGALG00010023945.1"/>
</dbReference>
<dbReference type="SMR" id="A0A8V0ZV09"/>
<accession>A0A8V0ZV09</accession>
<dbReference type="GO" id="GO:0006954">
    <property type="term" value="P:inflammatory response"/>
    <property type="evidence" value="ECO:0007669"/>
    <property type="project" value="Ensembl"/>
</dbReference>